<keyword evidence="9 12" id="KW-0333">Golgi apparatus</keyword>
<evidence type="ECO:0000256" key="2">
    <source>
        <dbReference type="ARBA" id="ARBA00004922"/>
    </source>
</evidence>
<dbReference type="AlphaFoldDB" id="A0A3P8H5Q1"/>
<evidence type="ECO:0000256" key="5">
    <source>
        <dbReference type="ARBA" id="ARBA00022679"/>
    </source>
</evidence>
<dbReference type="Proteomes" id="UP000270296">
    <property type="component" value="Unassembled WGS sequence"/>
</dbReference>
<evidence type="ECO:0000259" key="13">
    <source>
        <dbReference type="Pfam" id="PF00852"/>
    </source>
</evidence>
<dbReference type="GO" id="GO:0008417">
    <property type="term" value="F:fucosyltransferase activity"/>
    <property type="evidence" value="ECO:0007669"/>
    <property type="project" value="InterPro"/>
</dbReference>
<comment type="similarity">
    <text evidence="3 12">Belongs to the glycosyltransferase 10 family.</text>
</comment>
<dbReference type="Gene3D" id="3.40.50.11660">
    <property type="entry name" value="Glycosyl transferase family 10, C-terminal domain"/>
    <property type="match status" value="1"/>
</dbReference>
<accession>A0A3P8H5Q1</accession>
<feature type="domain" description="Fucosyltransferase N-terminal" evidence="14">
    <location>
        <begin position="34"/>
        <end position="139"/>
    </location>
</feature>
<evidence type="ECO:0000256" key="3">
    <source>
        <dbReference type="ARBA" id="ARBA00008919"/>
    </source>
</evidence>
<dbReference type="GO" id="GO:0032580">
    <property type="term" value="C:Golgi cisterna membrane"/>
    <property type="evidence" value="ECO:0007669"/>
    <property type="project" value="UniProtKB-SubCell"/>
</dbReference>
<protein>
    <recommendedName>
        <fullName evidence="12">Fucosyltransferase</fullName>
        <ecNumber evidence="12">2.4.1.-</ecNumber>
    </recommendedName>
</protein>
<gene>
    <name evidence="15" type="ORF">SBAD_LOCUS11283</name>
</gene>
<evidence type="ECO:0000256" key="10">
    <source>
        <dbReference type="ARBA" id="ARBA00023136"/>
    </source>
</evidence>
<evidence type="ECO:0000256" key="9">
    <source>
        <dbReference type="ARBA" id="ARBA00023034"/>
    </source>
</evidence>
<dbReference type="Pfam" id="PF17039">
    <property type="entry name" value="Glyco_tran_10_N"/>
    <property type="match status" value="1"/>
</dbReference>
<dbReference type="PANTHER" id="PTHR48438">
    <property type="entry name" value="ALPHA-(1,3)-FUCOSYLTRANSFERASE C-RELATED"/>
    <property type="match status" value="1"/>
</dbReference>
<organism evidence="15 16">
    <name type="scientific">Soboliphyme baturini</name>
    <dbReference type="NCBI Taxonomy" id="241478"/>
    <lineage>
        <taxon>Eukaryota</taxon>
        <taxon>Metazoa</taxon>
        <taxon>Ecdysozoa</taxon>
        <taxon>Nematoda</taxon>
        <taxon>Enoplea</taxon>
        <taxon>Dorylaimia</taxon>
        <taxon>Dioctophymatida</taxon>
        <taxon>Dioctophymatoidea</taxon>
        <taxon>Soboliphymatidae</taxon>
        <taxon>Soboliphyme</taxon>
    </lineage>
</organism>
<keyword evidence="4 12" id="KW-0328">Glycosyltransferase</keyword>
<dbReference type="PANTHER" id="PTHR48438:SF1">
    <property type="entry name" value="ALPHA-(1,3)-FUCOSYLTRANSFERASE C-RELATED"/>
    <property type="match status" value="1"/>
</dbReference>
<comment type="pathway">
    <text evidence="2">Protein modification; protein glycosylation.</text>
</comment>
<dbReference type="EC" id="2.4.1.-" evidence="12"/>
<evidence type="ECO:0000259" key="14">
    <source>
        <dbReference type="Pfam" id="PF17039"/>
    </source>
</evidence>
<evidence type="ECO:0000256" key="1">
    <source>
        <dbReference type="ARBA" id="ARBA00004447"/>
    </source>
</evidence>
<dbReference type="UniPathway" id="UPA00378"/>
<evidence type="ECO:0000313" key="16">
    <source>
        <dbReference type="Proteomes" id="UP000270296"/>
    </source>
</evidence>
<reference evidence="15 16" key="1">
    <citation type="submission" date="2018-11" db="EMBL/GenBank/DDBJ databases">
        <authorList>
            <consortium name="Pathogen Informatics"/>
        </authorList>
    </citation>
    <scope>NUCLEOTIDE SEQUENCE [LARGE SCALE GENOMIC DNA]</scope>
</reference>
<keyword evidence="7" id="KW-0735">Signal-anchor</keyword>
<keyword evidence="6 12" id="KW-0812">Transmembrane</keyword>
<dbReference type="OrthoDB" id="427096at2759"/>
<keyword evidence="11" id="KW-0325">Glycoprotein</keyword>
<evidence type="ECO:0000256" key="6">
    <source>
        <dbReference type="ARBA" id="ARBA00022692"/>
    </source>
</evidence>
<evidence type="ECO:0000256" key="8">
    <source>
        <dbReference type="ARBA" id="ARBA00022989"/>
    </source>
</evidence>
<dbReference type="FunFam" id="3.40.50.11660:FF:000002">
    <property type="entry name" value="Alpha-(1,3)-fucosyltransferase"/>
    <property type="match status" value="1"/>
</dbReference>
<dbReference type="EMBL" id="UZAM01015384">
    <property type="protein sequence ID" value="VDP38736.1"/>
    <property type="molecule type" value="Genomic_DNA"/>
</dbReference>
<keyword evidence="8" id="KW-1133">Transmembrane helix</keyword>
<evidence type="ECO:0000256" key="7">
    <source>
        <dbReference type="ARBA" id="ARBA00022968"/>
    </source>
</evidence>
<evidence type="ECO:0000256" key="4">
    <source>
        <dbReference type="ARBA" id="ARBA00022676"/>
    </source>
</evidence>
<sequence length="355" mass="40834">MVSVFIYILSSFSNASLPFFFRPFTSSAESKLPALILGWTQIFGKSLVSELGTTVLHCPTATCLFTGNRSLLNSSQVVFFHERDFSLMDLPERRHTSQMFVIANWEAPVYLAGKTAFLNDNFFNLTMTYRRDSDIFAPYVSFEEMNDTHELSDMDLRELINNKTKHIARFVSNCFILSHREALQKYIPVDIYGACGPLTCPRENDGCKELLRKEYRFYLAFENTICLDYVTEKSLTALSTYVVPIVLSRSVSQPLLPSNSFAAVDDFDSPKRLSELLYLLGNDTSRYVTYFQYKGKYIAHRKLWTRSFCRLCDHISTDRKPSVRKTKNFNFWFRNGSNCAAVFVVDDPETSFNST</sequence>
<dbReference type="Pfam" id="PF00852">
    <property type="entry name" value="Glyco_transf_10"/>
    <property type="match status" value="1"/>
</dbReference>
<dbReference type="InterPro" id="IPR038577">
    <property type="entry name" value="GT10-like_C_sf"/>
</dbReference>
<evidence type="ECO:0000256" key="11">
    <source>
        <dbReference type="ARBA" id="ARBA00023180"/>
    </source>
</evidence>
<proteinExistence type="inferred from homology"/>
<evidence type="ECO:0000313" key="15">
    <source>
        <dbReference type="EMBL" id="VDP38736.1"/>
    </source>
</evidence>
<dbReference type="InterPro" id="IPR055270">
    <property type="entry name" value="Glyco_tran_10_C"/>
</dbReference>
<dbReference type="SUPFAM" id="SSF53756">
    <property type="entry name" value="UDP-Glycosyltransferase/glycogen phosphorylase"/>
    <property type="match status" value="1"/>
</dbReference>
<keyword evidence="16" id="KW-1185">Reference proteome</keyword>
<dbReference type="InterPro" id="IPR031481">
    <property type="entry name" value="Glyco_tran_10_N"/>
</dbReference>
<evidence type="ECO:0000256" key="12">
    <source>
        <dbReference type="RuleBase" id="RU003832"/>
    </source>
</evidence>
<keyword evidence="10" id="KW-0472">Membrane</keyword>
<comment type="subcellular location">
    <subcellularLocation>
        <location evidence="1 12">Golgi apparatus</location>
        <location evidence="1 12">Golgi stack membrane</location>
        <topology evidence="1 12">Single-pass type II membrane protein</topology>
    </subcellularLocation>
</comment>
<keyword evidence="5 12" id="KW-0808">Transferase</keyword>
<dbReference type="InterPro" id="IPR001503">
    <property type="entry name" value="Glyco_trans_10"/>
</dbReference>
<feature type="domain" description="Fucosyltransferase C-terminal" evidence="13">
    <location>
        <begin position="161"/>
        <end position="321"/>
    </location>
</feature>
<name>A0A3P8H5Q1_9BILA</name>